<keyword evidence="1" id="KW-0812">Transmembrane</keyword>
<dbReference type="CDD" id="cd07341">
    <property type="entry name" value="M56_BlaR1_MecR1_like"/>
    <property type="match status" value="1"/>
</dbReference>
<feature type="transmembrane region" description="Helical" evidence="1">
    <location>
        <begin position="111"/>
        <end position="132"/>
    </location>
</feature>
<evidence type="ECO:0000259" key="2">
    <source>
        <dbReference type="Pfam" id="PF05569"/>
    </source>
</evidence>
<dbReference type="PANTHER" id="PTHR34978">
    <property type="entry name" value="POSSIBLE SENSOR-TRANSDUCER PROTEIN BLAR"/>
    <property type="match status" value="1"/>
</dbReference>
<keyword evidence="1" id="KW-0472">Membrane</keyword>
<reference evidence="3 4" key="1">
    <citation type="submission" date="2022-03" db="EMBL/GenBank/DDBJ databases">
        <authorList>
            <person name="Jo J.-H."/>
            <person name="Im W.-T."/>
        </authorList>
    </citation>
    <scope>NUCLEOTIDE SEQUENCE [LARGE SCALE GENOMIC DNA]</scope>
    <source>
        <strain evidence="3 4">SM33</strain>
    </source>
</reference>
<dbReference type="PANTHER" id="PTHR34978:SF3">
    <property type="entry name" value="SLR0241 PROTEIN"/>
    <property type="match status" value="1"/>
</dbReference>
<keyword evidence="4" id="KW-1185">Reference proteome</keyword>
<name>A0ABS9VQE2_9SPHN</name>
<dbReference type="InterPro" id="IPR008756">
    <property type="entry name" value="Peptidase_M56"/>
</dbReference>
<dbReference type="RefSeq" id="WP_241448070.1">
    <property type="nucleotide sequence ID" value="NZ_JAKZHW010000002.1"/>
</dbReference>
<dbReference type="Pfam" id="PF05569">
    <property type="entry name" value="Peptidase_M56"/>
    <property type="match status" value="1"/>
</dbReference>
<evidence type="ECO:0000313" key="3">
    <source>
        <dbReference type="EMBL" id="MCH8617206.1"/>
    </source>
</evidence>
<evidence type="ECO:0000313" key="4">
    <source>
        <dbReference type="Proteomes" id="UP001203058"/>
    </source>
</evidence>
<dbReference type="InterPro" id="IPR052173">
    <property type="entry name" value="Beta-lactam_resp_regulator"/>
</dbReference>
<feature type="domain" description="Peptidase M56" evidence="2">
    <location>
        <begin position="109"/>
        <end position="298"/>
    </location>
</feature>
<keyword evidence="1" id="KW-1133">Transmembrane helix</keyword>
<evidence type="ECO:0000256" key="1">
    <source>
        <dbReference type="SAM" id="Phobius"/>
    </source>
</evidence>
<sequence length="557" mass="58126">MEYLLSIAAKSLLIAGGTLLLLKVMHRRSSSDRSWVAHLGLLALLLLPVGALALPALNVVGPAFLATDATPVFSPAHNGTIVDAPAASEVASSTEPFQPATAGGGGAGIDWLFWAYVAPAGMLLLLTLIALGRLRLLKARAKVLLEPHWLQALAQAQHRMGFKNGTALLTSDELRSPISWGLMRPVILLNTDATKARDEAEAIIAHELAHVAGLDWAKLMLSRITVALFWFNPLVWLLAREAHQLREEAADDAVLAANIEDTQYANLLVGIARHECNGLLLGAHGVAPGKGSLTRRVKRVLNAALERAPGGWRWSSAAAFFAAGMTVPVAALQFVAPTIASAQSEGRFVADAPPAPHSVANVAEAPAPLAPPAVAQVPAPPATPIAPEAPRAMVDVSATTQAALAAASHATAEAHDAIDRAIALKAVGASPAYAQALRNAAPNMHLSNEDIIALRVMAITPEYLGDLARSGLPNLDADAVAEARALNIDGNYIRGMAAAGYRGISLDDLSQMKAVGITPADAARYRKASRGLPSVDALVTAKTSGLTPEDIDPDDGE</sequence>
<protein>
    <submittedName>
        <fullName evidence="3">M56 family metallopeptidase</fullName>
    </submittedName>
</protein>
<dbReference type="EMBL" id="JAKZHW010000002">
    <property type="protein sequence ID" value="MCH8617206.1"/>
    <property type="molecule type" value="Genomic_DNA"/>
</dbReference>
<organism evidence="3 4">
    <name type="scientific">Sphingomonas telluris</name>
    <dbReference type="NCBI Taxonomy" id="2907998"/>
    <lineage>
        <taxon>Bacteria</taxon>
        <taxon>Pseudomonadati</taxon>
        <taxon>Pseudomonadota</taxon>
        <taxon>Alphaproteobacteria</taxon>
        <taxon>Sphingomonadales</taxon>
        <taxon>Sphingomonadaceae</taxon>
        <taxon>Sphingomonas</taxon>
    </lineage>
</organism>
<feature type="transmembrane region" description="Helical" evidence="1">
    <location>
        <begin position="36"/>
        <end position="57"/>
    </location>
</feature>
<gene>
    <name evidence="3" type="ORF">LZ016_14000</name>
</gene>
<proteinExistence type="predicted"/>
<comment type="caution">
    <text evidence="3">The sequence shown here is derived from an EMBL/GenBank/DDBJ whole genome shotgun (WGS) entry which is preliminary data.</text>
</comment>
<feature type="transmembrane region" description="Helical" evidence="1">
    <location>
        <begin position="6"/>
        <end position="24"/>
    </location>
</feature>
<dbReference type="Proteomes" id="UP001203058">
    <property type="component" value="Unassembled WGS sequence"/>
</dbReference>
<accession>A0ABS9VQE2</accession>